<feature type="signal peptide" evidence="2">
    <location>
        <begin position="1"/>
        <end position="20"/>
    </location>
</feature>
<dbReference type="Proteomes" id="UP000467322">
    <property type="component" value="Unassembled WGS sequence"/>
</dbReference>
<name>A0A845M3E6_9RHOB</name>
<evidence type="ECO:0000256" key="1">
    <source>
        <dbReference type="ARBA" id="ARBA00022729"/>
    </source>
</evidence>
<keyword evidence="1 2" id="KW-0732">Signal</keyword>
<protein>
    <submittedName>
        <fullName evidence="4">DUF4174 domain-containing protein</fullName>
    </submittedName>
</protein>
<accession>A0A845M3E6</accession>
<evidence type="ECO:0000256" key="2">
    <source>
        <dbReference type="SAM" id="SignalP"/>
    </source>
</evidence>
<feature type="domain" description="DUF4174" evidence="3">
    <location>
        <begin position="37"/>
        <end position="138"/>
    </location>
</feature>
<keyword evidence="5" id="KW-1185">Reference proteome</keyword>
<organism evidence="4 5">
    <name type="scientific">Maritimibacter harenae</name>
    <dbReference type="NCBI Taxonomy" id="2606218"/>
    <lineage>
        <taxon>Bacteria</taxon>
        <taxon>Pseudomonadati</taxon>
        <taxon>Pseudomonadota</taxon>
        <taxon>Alphaproteobacteria</taxon>
        <taxon>Rhodobacterales</taxon>
        <taxon>Roseobacteraceae</taxon>
        <taxon>Maritimibacter</taxon>
    </lineage>
</organism>
<dbReference type="InterPro" id="IPR025232">
    <property type="entry name" value="DUF4174"/>
</dbReference>
<sequence length="146" mass="16750">MFKAAPLAAALMLASPHAMAAQEAPELPIIEAGEHELSEYLWEARPLVVFADSPQDPRFLEQMSFIADRPEDLAKRDVIVITDTDPDTLSPIRTELRPRGFMIVLIGKDGEKYLRKPFPWDVREITRSIDKMPVRRQEIQDERLVR</sequence>
<evidence type="ECO:0000313" key="5">
    <source>
        <dbReference type="Proteomes" id="UP000467322"/>
    </source>
</evidence>
<gene>
    <name evidence="4" type="ORF">GQE99_17800</name>
</gene>
<reference evidence="4 5" key="1">
    <citation type="submission" date="2019-12" db="EMBL/GenBank/DDBJ databases">
        <title>Maritimibacter sp. nov. sp. isolated from sea sand.</title>
        <authorList>
            <person name="Kim J."/>
            <person name="Jeong S.E."/>
            <person name="Jung H.S."/>
            <person name="Jeon C.O."/>
        </authorList>
    </citation>
    <scope>NUCLEOTIDE SEQUENCE [LARGE SCALE GENOMIC DNA]</scope>
    <source>
        <strain evidence="4 5">DP07</strain>
    </source>
</reference>
<dbReference type="AlphaFoldDB" id="A0A845M3E6"/>
<feature type="chain" id="PRO_5032324487" evidence="2">
    <location>
        <begin position="21"/>
        <end position="146"/>
    </location>
</feature>
<evidence type="ECO:0000259" key="3">
    <source>
        <dbReference type="Pfam" id="PF13778"/>
    </source>
</evidence>
<evidence type="ECO:0000313" key="4">
    <source>
        <dbReference type="EMBL" id="MZR14880.1"/>
    </source>
</evidence>
<dbReference type="RefSeq" id="WP_161353041.1">
    <property type="nucleotide sequence ID" value="NZ_WTUX01000019.1"/>
</dbReference>
<dbReference type="Pfam" id="PF13778">
    <property type="entry name" value="DUF4174"/>
    <property type="match status" value="1"/>
</dbReference>
<proteinExistence type="predicted"/>
<comment type="caution">
    <text evidence="4">The sequence shown here is derived from an EMBL/GenBank/DDBJ whole genome shotgun (WGS) entry which is preliminary data.</text>
</comment>
<dbReference type="EMBL" id="WTUX01000019">
    <property type="protein sequence ID" value="MZR14880.1"/>
    <property type="molecule type" value="Genomic_DNA"/>
</dbReference>